<comment type="caution">
    <text evidence="4">The sequence shown here is derived from an EMBL/GenBank/DDBJ whole genome shotgun (WGS) entry which is preliminary data.</text>
</comment>
<dbReference type="GO" id="GO:0005737">
    <property type="term" value="C:cytoplasm"/>
    <property type="evidence" value="ECO:0007669"/>
    <property type="project" value="UniProtKB-ARBA"/>
</dbReference>
<proteinExistence type="inferred from homology"/>
<keyword evidence="5" id="KW-1185">Reference proteome</keyword>
<evidence type="ECO:0000313" key="5">
    <source>
        <dbReference type="Proteomes" id="UP000530660"/>
    </source>
</evidence>
<dbReference type="EMBL" id="VWRR01000001">
    <property type="protein sequence ID" value="KAF6005092.1"/>
    <property type="molecule type" value="Genomic_DNA"/>
</dbReference>
<protein>
    <recommendedName>
        <fullName evidence="3">Prokaryotic-type class I peptide chain release factors domain-containing protein</fullName>
    </recommendedName>
</protein>
<dbReference type="AlphaFoldDB" id="A0A7J7IPN5"/>
<dbReference type="Pfam" id="PF00472">
    <property type="entry name" value="RF-1"/>
    <property type="match status" value="1"/>
</dbReference>
<feature type="domain" description="Prokaryotic-type class I peptide chain release factors" evidence="3">
    <location>
        <begin position="370"/>
        <end position="386"/>
    </location>
</feature>
<dbReference type="Proteomes" id="UP000530660">
    <property type="component" value="Unassembled WGS sequence"/>
</dbReference>
<sequence length="440" mass="48414">MAFALHFGNGRVPLASRTGNATCRGLLVSRPKPCQGSSWRLMPGFARKRSCVQLKKRNGKPGEAGQPENGMYACQQSTPAKATTTTDLFTQVTSLCKSLQERAQQATQLVDLESQRRHLQELEHATLSAEMWNDAKEAQHKLRALAHQKALVGRADRWRQALADADAVLELAATTITEVQNKSAAPDETGHEAQSPDEVNQDMEDVRLMLTETRAELHSVAADLERFELEQLFSGQYDRFGARVTIQAGAGGTDAQDWAEMLLRMYTRWCERKFGNVTPGTGTSNVVRVTDVSPGETAGIKSAVIDVNVPYAYGYLRLEKGTHRLVRQSPYNADAKRQTSFAGVEVLPILEENDEDLEIPDSEVEITTMRSGGSGGQNVNKVETAVRVVHIPTGVAVRCASERSQAQNRSKAMQLLRAKLLVIREEQRSSPLGRNSGRSC</sequence>
<dbReference type="OrthoDB" id="2019491at2759"/>
<dbReference type="Gene3D" id="1.20.58.410">
    <property type="entry name" value="Release factor"/>
    <property type="match status" value="1"/>
</dbReference>
<gene>
    <name evidence="4" type="ORF">F1559_000304</name>
</gene>
<reference evidence="4 5" key="1">
    <citation type="journal article" date="2020" name="J. Phycol.">
        <title>Comparative genome analysis reveals Cyanidiococcus gen. nov., a new extremophilic red algal genus sister to Cyanidioschyzon (Cyanidioschyzonaceae, Rhodophyta).</title>
        <authorList>
            <person name="Liu S.-L."/>
            <person name="Chiang Y.-R."/>
            <person name="Yoon H.S."/>
            <person name="Fu H.-Y."/>
        </authorList>
    </citation>
    <scope>NUCLEOTIDE SEQUENCE [LARGE SCALE GENOMIC DNA]</scope>
    <source>
        <strain evidence="4 5">THAL066</strain>
    </source>
</reference>
<dbReference type="SMART" id="SM00937">
    <property type="entry name" value="PCRF"/>
    <property type="match status" value="1"/>
</dbReference>
<feature type="region of interest" description="Disordered" evidence="2">
    <location>
        <begin position="180"/>
        <end position="200"/>
    </location>
</feature>
<evidence type="ECO:0000256" key="1">
    <source>
        <dbReference type="ARBA" id="ARBA00010835"/>
    </source>
</evidence>
<evidence type="ECO:0000256" key="2">
    <source>
        <dbReference type="SAM" id="MobiDB-lite"/>
    </source>
</evidence>
<dbReference type="InterPro" id="IPR005139">
    <property type="entry name" value="PCRF"/>
</dbReference>
<accession>A0A7J7IPN5</accession>
<evidence type="ECO:0000259" key="3">
    <source>
        <dbReference type="PROSITE" id="PS00745"/>
    </source>
</evidence>
<dbReference type="SUPFAM" id="SSF75620">
    <property type="entry name" value="Release factor"/>
    <property type="match status" value="1"/>
</dbReference>
<dbReference type="Gene3D" id="3.30.70.1660">
    <property type="match status" value="1"/>
</dbReference>
<dbReference type="PANTHER" id="PTHR43116:SF3">
    <property type="entry name" value="CLASS I PEPTIDE CHAIN RELEASE FACTOR"/>
    <property type="match status" value="1"/>
</dbReference>
<dbReference type="InterPro" id="IPR045853">
    <property type="entry name" value="Pep_chain_release_fac_I_sf"/>
</dbReference>
<dbReference type="PANTHER" id="PTHR43116">
    <property type="entry name" value="PEPTIDE CHAIN RELEASE FACTOR 2"/>
    <property type="match status" value="1"/>
</dbReference>
<dbReference type="InterPro" id="IPR000352">
    <property type="entry name" value="Pep_chain_release_fac_I"/>
</dbReference>
<organism evidence="4 5">
    <name type="scientific">Cyanidiococcus yangmingshanensis</name>
    <dbReference type="NCBI Taxonomy" id="2690220"/>
    <lineage>
        <taxon>Eukaryota</taxon>
        <taxon>Rhodophyta</taxon>
        <taxon>Bangiophyceae</taxon>
        <taxon>Cyanidiales</taxon>
        <taxon>Cyanidiaceae</taxon>
        <taxon>Cyanidiococcus</taxon>
    </lineage>
</organism>
<dbReference type="PROSITE" id="PS00745">
    <property type="entry name" value="RF_PROK_I"/>
    <property type="match status" value="1"/>
</dbReference>
<dbReference type="GO" id="GO:0003747">
    <property type="term" value="F:translation release factor activity"/>
    <property type="evidence" value="ECO:0007669"/>
    <property type="project" value="InterPro"/>
</dbReference>
<evidence type="ECO:0000313" key="4">
    <source>
        <dbReference type="EMBL" id="KAF6005092.1"/>
    </source>
</evidence>
<comment type="similarity">
    <text evidence="1">Belongs to the prokaryotic/mitochondrial release factor family.</text>
</comment>
<dbReference type="Pfam" id="PF03462">
    <property type="entry name" value="PCRF"/>
    <property type="match status" value="1"/>
</dbReference>
<name>A0A7J7IPN5_9RHOD</name>
<dbReference type="Gene3D" id="3.30.160.20">
    <property type="match status" value="1"/>
</dbReference>